<evidence type="ECO:0000256" key="1">
    <source>
        <dbReference type="SAM" id="Phobius"/>
    </source>
</evidence>
<dbReference type="AlphaFoldDB" id="A0AA39WUH2"/>
<keyword evidence="1" id="KW-0472">Membrane</keyword>
<comment type="caution">
    <text evidence="2">The sequence shown here is derived from an EMBL/GenBank/DDBJ whole genome shotgun (WGS) entry which is preliminary data.</text>
</comment>
<evidence type="ECO:0000313" key="3">
    <source>
        <dbReference type="Proteomes" id="UP001174934"/>
    </source>
</evidence>
<dbReference type="EMBL" id="JAULSR010000004">
    <property type="protein sequence ID" value="KAK0621819.1"/>
    <property type="molecule type" value="Genomic_DNA"/>
</dbReference>
<name>A0AA39WUH2_9PEZI</name>
<gene>
    <name evidence="2" type="ORF">B0T17DRAFT_642089</name>
</gene>
<keyword evidence="1" id="KW-1133">Transmembrane helix</keyword>
<evidence type="ECO:0000313" key="2">
    <source>
        <dbReference type="EMBL" id="KAK0621819.1"/>
    </source>
</evidence>
<feature type="transmembrane region" description="Helical" evidence="1">
    <location>
        <begin position="35"/>
        <end position="59"/>
    </location>
</feature>
<sequence>MDRVDYSVYIGFWTDWSYGKVLGATLTLERSDATLLIAFAAFYLTIVTTHIWAISCFCFHSCFSTRDPRDTVHHQRQAILRNNSGPVGTAWALIALTWAWRKTPGDNTARRVLPLLGYSILLAAGFGIAAGFSSRISRNSVVLLSPEKCRIIAGPSTAANITFLTKTWDPWLAKQIAFAASYAQKCYSTYFFSPVQASECQNSNFIQPQLLMSVDANASCPFDAALCVSNSSNLLLDTGLIDSHTHLGINSPPENRFQLRTVLHFAPLVTRGHTKSYTSPYNQSFTEYYYSTSPGQIVDESDTFLGGDPTYAYSDPSDFLSKQDYEESSWAEWNRQYKVDPPANQLGAHERAYYAQPYNGSYTDPNAAVDFVPIPGLRRPDVEFFVFFLSPNQVLFEAPTMDPWYNSSRTKELTYELPTWDSPVNTGKETKLKYWIAAEAASPLAGVSQTQICLPSRSGAQTCTPLGNFNHLSSNIEALNVDPSVVLRFWWAWDEMASADPSIINIAMILGSQALGSRYSLSMGLQGDILPDDQWKRDMLQRMAHEELGMGIWSRCDETIPVTSGNATLAVLDVSDEKHPLLQVSNEKTLVPHGPESTIVEEGDDITNEQATGIVGQAEDDSTEVITTVNAELPRPIRRRSI</sequence>
<dbReference type="Proteomes" id="UP001174934">
    <property type="component" value="Unassembled WGS sequence"/>
</dbReference>
<feature type="transmembrane region" description="Helical" evidence="1">
    <location>
        <begin position="112"/>
        <end position="132"/>
    </location>
</feature>
<proteinExistence type="predicted"/>
<feature type="transmembrane region" description="Helical" evidence="1">
    <location>
        <begin position="80"/>
        <end position="100"/>
    </location>
</feature>
<organism evidence="2 3">
    <name type="scientific">Bombardia bombarda</name>
    <dbReference type="NCBI Taxonomy" id="252184"/>
    <lineage>
        <taxon>Eukaryota</taxon>
        <taxon>Fungi</taxon>
        <taxon>Dikarya</taxon>
        <taxon>Ascomycota</taxon>
        <taxon>Pezizomycotina</taxon>
        <taxon>Sordariomycetes</taxon>
        <taxon>Sordariomycetidae</taxon>
        <taxon>Sordariales</taxon>
        <taxon>Lasiosphaeriaceae</taxon>
        <taxon>Bombardia</taxon>
    </lineage>
</organism>
<accession>A0AA39WUH2</accession>
<keyword evidence="3" id="KW-1185">Reference proteome</keyword>
<reference evidence="2" key="1">
    <citation type="submission" date="2023-06" db="EMBL/GenBank/DDBJ databases">
        <title>Genome-scale phylogeny and comparative genomics of the fungal order Sordariales.</title>
        <authorList>
            <consortium name="Lawrence Berkeley National Laboratory"/>
            <person name="Hensen N."/>
            <person name="Bonometti L."/>
            <person name="Westerberg I."/>
            <person name="Brannstrom I.O."/>
            <person name="Guillou S."/>
            <person name="Cros-Aarteil S."/>
            <person name="Calhoun S."/>
            <person name="Haridas S."/>
            <person name="Kuo A."/>
            <person name="Mondo S."/>
            <person name="Pangilinan J."/>
            <person name="Riley R."/>
            <person name="LaButti K."/>
            <person name="Andreopoulos B."/>
            <person name="Lipzen A."/>
            <person name="Chen C."/>
            <person name="Yanf M."/>
            <person name="Daum C."/>
            <person name="Ng V."/>
            <person name="Clum A."/>
            <person name="Steindorff A."/>
            <person name="Ohm R."/>
            <person name="Martin F."/>
            <person name="Silar P."/>
            <person name="Natvig D."/>
            <person name="Lalanne C."/>
            <person name="Gautier V."/>
            <person name="Ament-velasquez S.L."/>
            <person name="Kruys A."/>
            <person name="Hutchinson M.I."/>
            <person name="Powell A.J."/>
            <person name="Barry K."/>
            <person name="Miller A.N."/>
            <person name="Grigoriev I.V."/>
            <person name="Debuchy R."/>
            <person name="Gladieux P."/>
            <person name="Thoren M.H."/>
            <person name="Johannesson H."/>
        </authorList>
    </citation>
    <scope>NUCLEOTIDE SEQUENCE</scope>
    <source>
        <strain evidence="2">SMH3391-2</strain>
    </source>
</reference>
<keyword evidence="1" id="KW-0812">Transmembrane</keyword>
<protein>
    <submittedName>
        <fullName evidence="2">Uncharacterized protein</fullName>
    </submittedName>
</protein>